<proteinExistence type="predicted"/>
<evidence type="ECO:0000256" key="1">
    <source>
        <dbReference type="SAM" id="MobiDB-lite"/>
    </source>
</evidence>
<feature type="region of interest" description="Disordered" evidence="1">
    <location>
        <begin position="170"/>
        <end position="195"/>
    </location>
</feature>
<dbReference type="EMBL" id="LR796459">
    <property type="protein sequence ID" value="CAB4145653.1"/>
    <property type="molecule type" value="Genomic_DNA"/>
</dbReference>
<feature type="region of interest" description="Disordered" evidence="1">
    <location>
        <begin position="1"/>
        <end position="93"/>
    </location>
</feature>
<reference evidence="2" key="1">
    <citation type="submission" date="2020-04" db="EMBL/GenBank/DDBJ databases">
        <authorList>
            <person name="Chiriac C."/>
            <person name="Salcher M."/>
            <person name="Ghai R."/>
            <person name="Kavagutti S V."/>
        </authorList>
    </citation>
    <scope>NUCLEOTIDE SEQUENCE</scope>
</reference>
<sequence length="327" mass="37765">MAEEKKLASGGNDTANSKIEADEYEIVDKPIETGDDDDEGSDKPLRADDHDDDEGDQRLSSESEAEHEERRSKRREQREKQKGRRKAAIDRDRELIARYEENARQMADRIAQLEAGSLNAQVQTIEAKMADIARSYQNLEARKAEAVRLGDGDALVRIDREIQNASAQWHELNNRKGSIAPSPDKQMEAQRPVAPKVTERGRIFAEDFLAEHKWINLEGTDRESRLVRQIDLELSGEKLDPNTRSYWEEFEERLRDQFPDRFRKNKERSSPPIGSGREHVPNSTRKQVYISAGRRKAMEDAGVWDDPKKRNEYIKEYANYDRNNASR</sequence>
<dbReference type="EMBL" id="LR797150">
    <property type="protein sequence ID" value="CAB4189481.1"/>
    <property type="molecule type" value="Genomic_DNA"/>
</dbReference>
<evidence type="ECO:0000313" key="2">
    <source>
        <dbReference type="EMBL" id="CAB4145653.1"/>
    </source>
</evidence>
<evidence type="ECO:0000313" key="4">
    <source>
        <dbReference type="EMBL" id="CAB4189481.1"/>
    </source>
</evidence>
<dbReference type="EMBL" id="LR796939">
    <property type="protein sequence ID" value="CAB4176363.1"/>
    <property type="molecule type" value="Genomic_DNA"/>
</dbReference>
<protein>
    <submittedName>
        <fullName evidence="2">Uncharacterized protein</fullName>
    </submittedName>
</protein>
<evidence type="ECO:0000313" key="3">
    <source>
        <dbReference type="EMBL" id="CAB4176363.1"/>
    </source>
</evidence>
<organism evidence="2">
    <name type="scientific">uncultured Caudovirales phage</name>
    <dbReference type="NCBI Taxonomy" id="2100421"/>
    <lineage>
        <taxon>Viruses</taxon>
        <taxon>Duplodnaviria</taxon>
        <taxon>Heunggongvirae</taxon>
        <taxon>Uroviricota</taxon>
        <taxon>Caudoviricetes</taxon>
        <taxon>Peduoviridae</taxon>
        <taxon>Maltschvirus</taxon>
        <taxon>Maltschvirus maltsch</taxon>
    </lineage>
</organism>
<feature type="region of interest" description="Disordered" evidence="1">
    <location>
        <begin position="258"/>
        <end position="305"/>
    </location>
</feature>
<feature type="compositionally biased region" description="Basic and acidic residues" evidence="1">
    <location>
        <begin position="67"/>
        <end position="80"/>
    </location>
</feature>
<gene>
    <name evidence="4" type="ORF">UFOVP1204_7</name>
    <name evidence="2" type="ORF">UFOVP473_20</name>
    <name evidence="3" type="ORF">UFOVP983_20</name>
</gene>
<accession>A0A6J5MJG0</accession>
<name>A0A6J5MJG0_9CAUD</name>